<dbReference type="CDD" id="cd01115">
    <property type="entry name" value="SLC13_permease"/>
    <property type="match status" value="1"/>
</dbReference>
<keyword evidence="2 5" id="KW-0812">Transmembrane</keyword>
<feature type="transmembrane region" description="Helical" evidence="5">
    <location>
        <begin position="38"/>
        <end position="67"/>
    </location>
</feature>
<dbReference type="GO" id="GO:0008514">
    <property type="term" value="F:organic anion transmembrane transporter activity"/>
    <property type="evidence" value="ECO:0007669"/>
    <property type="project" value="UniProtKB-ARBA"/>
</dbReference>
<feature type="transmembrane region" description="Helical" evidence="5">
    <location>
        <begin position="210"/>
        <end position="234"/>
    </location>
</feature>
<feature type="transmembrane region" description="Helical" evidence="5">
    <location>
        <begin position="383"/>
        <end position="412"/>
    </location>
</feature>
<feature type="transmembrane region" description="Helical" evidence="5">
    <location>
        <begin position="171"/>
        <end position="190"/>
    </location>
</feature>
<dbReference type="Proteomes" id="UP000236248">
    <property type="component" value="Chromosome NCAV"/>
</dbReference>
<organism evidence="6 7">
    <name type="scientific">Candidatus Nitrosocaldus cavascurensis</name>
    <dbReference type="NCBI Taxonomy" id="2058097"/>
    <lineage>
        <taxon>Archaea</taxon>
        <taxon>Nitrososphaerota</taxon>
        <taxon>Nitrososphaeria</taxon>
        <taxon>Candidatus Nitrosocaldales</taxon>
        <taxon>Candidatus Nitrosocaldaceae</taxon>
        <taxon>Candidatus Nitrosocaldus</taxon>
    </lineage>
</organism>
<feature type="transmembrane region" description="Helical" evidence="5">
    <location>
        <begin position="344"/>
        <end position="363"/>
    </location>
</feature>
<dbReference type="GO" id="GO:1905039">
    <property type="term" value="P:carboxylic acid transmembrane transport"/>
    <property type="evidence" value="ECO:0007669"/>
    <property type="project" value="UniProtKB-ARBA"/>
</dbReference>
<evidence type="ECO:0000256" key="3">
    <source>
        <dbReference type="ARBA" id="ARBA00022989"/>
    </source>
</evidence>
<evidence type="ECO:0000313" key="6">
    <source>
        <dbReference type="EMBL" id="SPC34587.1"/>
    </source>
</evidence>
<dbReference type="EMBL" id="LT981265">
    <property type="protein sequence ID" value="SPC34587.1"/>
    <property type="molecule type" value="Genomic_DNA"/>
</dbReference>
<dbReference type="AlphaFoldDB" id="A0A2K5ASH4"/>
<protein>
    <submittedName>
        <fullName evidence="6">Sodium-dependent dicarboxylate transporter SdcS</fullName>
    </submittedName>
</protein>
<evidence type="ECO:0000313" key="7">
    <source>
        <dbReference type="Proteomes" id="UP000236248"/>
    </source>
</evidence>
<feature type="transmembrane region" description="Helical" evidence="5">
    <location>
        <begin position="464"/>
        <end position="483"/>
    </location>
</feature>
<keyword evidence="4 5" id="KW-0472">Membrane</keyword>
<dbReference type="PANTHER" id="PTHR10283">
    <property type="entry name" value="SOLUTE CARRIER FAMILY 13 MEMBER"/>
    <property type="match status" value="1"/>
</dbReference>
<dbReference type="InterPro" id="IPR001898">
    <property type="entry name" value="SLC13A/DASS"/>
</dbReference>
<dbReference type="PANTHER" id="PTHR10283:SF82">
    <property type="entry name" value="SOLUTE CARRIER FAMILY 13 MEMBER 2"/>
    <property type="match status" value="1"/>
</dbReference>
<evidence type="ECO:0000256" key="1">
    <source>
        <dbReference type="ARBA" id="ARBA00004141"/>
    </source>
</evidence>
<gene>
    <name evidence="6" type="primary">sdcS</name>
    <name evidence="6" type="ORF">NCAV_1421</name>
</gene>
<dbReference type="Pfam" id="PF00939">
    <property type="entry name" value="Na_sulph_symp"/>
    <property type="match status" value="1"/>
</dbReference>
<keyword evidence="3 5" id="KW-1133">Transmembrane helix</keyword>
<dbReference type="GO" id="GO:0005886">
    <property type="term" value="C:plasma membrane"/>
    <property type="evidence" value="ECO:0007669"/>
    <property type="project" value="TreeGrafter"/>
</dbReference>
<sequence length="489" mass="52492">MNGVSIKMNLLGLVLGPLVFLAVFLMGGMIVIDVGARTVLALVAWMVVWWITNAIPLYATALLPLVVLPASNVMQIGSIAVNYADRTIFLLLGSLMLARAIEMAGLHRRFAIRMLLILGNDSKSMLGGFILVTALLSAFMSNTVVAAMMIPLALSIISVMEEGHRRRIAPALMIVIAYSASIGGVITLVGTPPNLIFASIASNMGYDVTFLSWLPIGLPVGSILLLLLWLYLLYVHRLRDVKIIESRDVVINEANRLGRISRREKAVLAVFIATIAAWMSRSVWGSYLPSIDDAVIAVSAALLLFAIRVKDSDESKEDGASVKDKGRAGVGEVRLLTWDEASRIPWGVLVLIGGSLALANAFTATGLDKIVASSLAIEASPSLMVLFITAVTVFITELMSNTAVATLMLPVVSSVAEHIGMEPLQLMLAATLAATLSFMLPVATPPNAMAFASGYLTVAYMIRMGFIMNLLSIAVITAIIYIITPYVRF</sequence>
<feature type="transmembrane region" description="Helical" evidence="5">
    <location>
        <begin position="12"/>
        <end position="32"/>
    </location>
</feature>
<accession>A0A2K5ASH4</accession>
<feature type="transmembrane region" description="Helical" evidence="5">
    <location>
        <begin position="88"/>
        <end position="106"/>
    </location>
</feature>
<evidence type="ECO:0000256" key="2">
    <source>
        <dbReference type="ARBA" id="ARBA00022692"/>
    </source>
</evidence>
<comment type="subcellular location">
    <subcellularLocation>
        <location evidence="1">Membrane</location>
        <topology evidence="1">Multi-pass membrane protein</topology>
    </subcellularLocation>
</comment>
<feature type="transmembrane region" description="Helical" evidence="5">
    <location>
        <begin position="126"/>
        <end position="159"/>
    </location>
</feature>
<dbReference type="KEGG" id="ncv:NCAV_1421"/>
<evidence type="ECO:0000256" key="4">
    <source>
        <dbReference type="ARBA" id="ARBA00023136"/>
    </source>
</evidence>
<feature type="transmembrane region" description="Helical" evidence="5">
    <location>
        <begin position="266"/>
        <end position="284"/>
    </location>
</feature>
<keyword evidence="7" id="KW-1185">Reference proteome</keyword>
<evidence type="ECO:0000256" key="5">
    <source>
        <dbReference type="SAM" id="Phobius"/>
    </source>
</evidence>
<reference evidence="7" key="1">
    <citation type="submission" date="2018-01" db="EMBL/GenBank/DDBJ databases">
        <authorList>
            <person name="Kerou L M."/>
        </authorList>
    </citation>
    <scope>NUCLEOTIDE SEQUENCE [LARGE SCALE GENOMIC DNA]</scope>
    <source>
        <strain evidence="7">SCU2</strain>
    </source>
</reference>
<proteinExistence type="predicted"/>
<name>A0A2K5ASH4_9ARCH</name>